<feature type="compositionally biased region" description="Basic and acidic residues" evidence="1">
    <location>
        <begin position="408"/>
        <end position="421"/>
    </location>
</feature>
<sequence>MEFWNRFKNLFKTKNEVVNIDNPALLEWLGIETNDLKGKNALKQATVYACVKILSDSIAKLPLKVYQENEGIRKAKDHYIYPLLKLRPNPYMSAIDFWKCVETQRNIYGNAYVWVEYAKRGKNAGKIIGLYPIDTTKVQMYVDEKGVINSQNKIYYVVTDNLGNQYKVMPDEMLHFKGFTYDGIVGISPIEYLKMLIENAGSSTEFLNNSFKNGMQVKGIVHYIGDLNLEAERKFREKFEQMANGLKNANKVALLPIGYRFEPISLTMADAQFIENTQLTIKQIATAFGIKNHQLNDLDRATHTNIVEQQREFYVDTLLPILTMYEQELTYKLFLQREIEQGYYVKFNVDAILRSDIKTRYEAYRVGIQSGFITPNEARAMEEKEPFEGGDKLLVNGNMIPVEMAGEQYKKGGGKDEKFLESEQSSE</sequence>
<dbReference type="EMBL" id="LSFY01000001">
    <property type="protein sequence ID" value="KXZ40016.1"/>
    <property type="molecule type" value="Genomic_DNA"/>
</dbReference>
<dbReference type="AlphaFoldDB" id="A0A150FQZ4"/>
<evidence type="ECO:0000313" key="3">
    <source>
        <dbReference type="EMBL" id="SHL13478.1"/>
    </source>
</evidence>
<dbReference type="NCBIfam" id="TIGR01537">
    <property type="entry name" value="portal_HK97"/>
    <property type="match status" value="1"/>
</dbReference>
<dbReference type="PATRIC" id="fig|1121328.3.peg.1101"/>
<gene>
    <name evidence="2" type="ORF">JWYL7_1091</name>
    <name evidence="3" type="ORF">SAMN05661008_01524</name>
</gene>
<reference evidence="2 4" key="1">
    <citation type="submission" date="2016-02" db="EMBL/GenBank/DDBJ databases">
        <title>Draft genome sequence for Clostridium paradoxum JW-YL-7.</title>
        <authorList>
            <person name="Utturkar S.M."/>
            <person name="Lancaster A."/>
            <person name="Poole F.L."/>
            <person name="Adams M.W."/>
            <person name="Brown S.D."/>
        </authorList>
    </citation>
    <scope>NUCLEOTIDE SEQUENCE [LARGE SCALE GENOMIC DNA]</scope>
    <source>
        <strain evidence="2 4">JW-YL-7</strain>
    </source>
</reference>
<evidence type="ECO:0000313" key="4">
    <source>
        <dbReference type="Proteomes" id="UP000092605"/>
    </source>
</evidence>
<proteinExistence type="predicted"/>
<dbReference type="InterPro" id="IPR006427">
    <property type="entry name" value="Portal_HK97"/>
</dbReference>
<keyword evidence="5" id="KW-1185">Reference proteome</keyword>
<dbReference type="STRING" id="1121328.JWYL7_1091"/>
<dbReference type="Proteomes" id="UP000092605">
    <property type="component" value="Unassembled WGS sequence"/>
</dbReference>
<accession>A0A150FQZ4</accession>
<dbReference type="InterPro" id="IPR006944">
    <property type="entry name" value="Phage/GTA_portal"/>
</dbReference>
<dbReference type="Pfam" id="PF04860">
    <property type="entry name" value="Phage_portal"/>
    <property type="match status" value="1"/>
</dbReference>
<dbReference type="Proteomes" id="UP000323392">
    <property type="component" value="Unassembled WGS sequence"/>
</dbReference>
<dbReference type="OrthoDB" id="9765386at2"/>
<feature type="region of interest" description="Disordered" evidence="1">
    <location>
        <begin position="407"/>
        <end position="427"/>
    </location>
</feature>
<evidence type="ECO:0000313" key="5">
    <source>
        <dbReference type="Proteomes" id="UP000323392"/>
    </source>
</evidence>
<protein>
    <submittedName>
        <fullName evidence="2">Phage portal protein, HK97 family</fullName>
    </submittedName>
</protein>
<reference evidence="3 5" key="2">
    <citation type="submission" date="2016-11" db="EMBL/GenBank/DDBJ databases">
        <authorList>
            <person name="Varghese N."/>
            <person name="Submissions S."/>
        </authorList>
    </citation>
    <scope>NUCLEOTIDE SEQUENCE [LARGE SCALE GENOMIC DNA]</scope>
    <source>
        <strain evidence="3 5">DSM 7308</strain>
    </source>
</reference>
<dbReference type="EMBL" id="FRBG01000012">
    <property type="protein sequence ID" value="SHL13478.1"/>
    <property type="molecule type" value="Genomic_DNA"/>
</dbReference>
<evidence type="ECO:0000313" key="2">
    <source>
        <dbReference type="EMBL" id="KXZ40016.1"/>
    </source>
</evidence>
<evidence type="ECO:0000256" key="1">
    <source>
        <dbReference type="SAM" id="MobiDB-lite"/>
    </source>
</evidence>
<dbReference type="RefSeq" id="WP_066070172.1">
    <property type="nucleotide sequence ID" value="NZ_FRBG01000012.1"/>
</dbReference>
<comment type="caution">
    <text evidence="2">The sequence shown here is derived from an EMBL/GenBank/DDBJ whole genome shotgun (WGS) entry which is preliminary data.</text>
</comment>
<organism evidence="2 4">
    <name type="scientific">Alkalithermobacter thermoalcaliphilus JW-YL-7 = DSM 7308</name>
    <dbReference type="NCBI Taxonomy" id="1121328"/>
    <lineage>
        <taxon>Bacteria</taxon>
        <taxon>Bacillati</taxon>
        <taxon>Bacillota</taxon>
        <taxon>Clostridia</taxon>
        <taxon>Peptostreptococcales</taxon>
        <taxon>Tepidibacteraceae</taxon>
        <taxon>Alkalithermobacter</taxon>
    </lineage>
</organism>
<name>A0A150FQZ4_CLOPD</name>